<evidence type="ECO:0000256" key="5">
    <source>
        <dbReference type="ARBA" id="ARBA00022618"/>
    </source>
</evidence>
<evidence type="ECO:0000256" key="6">
    <source>
        <dbReference type="ARBA" id="ARBA00022741"/>
    </source>
</evidence>
<dbReference type="EMBL" id="BMKF01000001">
    <property type="protein sequence ID" value="GGB65975.1"/>
    <property type="molecule type" value="Genomic_DNA"/>
</dbReference>
<proteinExistence type="inferred from homology"/>
<comment type="similarity">
    <text evidence="9">Belongs to the MurCDEF family.</text>
</comment>
<dbReference type="InterPro" id="IPR018109">
    <property type="entry name" value="Folylpolyglutamate_synth_CS"/>
</dbReference>
<dbReference type="InterPro" id="IPR004101">
    <property type="entry name" value="Mur_ligase_C"/>
</dbReference>
<dbReference type="PANTHER" id="PTHR43692">
    <property type="entry name" value="UDP-N-ACETYLMURAMOYLALANINE--D-GLUTAMATE LIGASE"/>
    <property type="match status" value="1"/>
</dbReference>
<sequence length="475" mass="50686">MIPITEYAGKDVAVYGLGRTGLAAARALKAGKARVHAWDDSEDTRAKAEAAGIPLSDLNKRDWQSFAALVLSPGIPYRFPQPHRLVRLAQMTNVPVVGDMELFARAVQQLPERGRPKVIGITGTNGKSTTTALIGHILKECGMDARIGGNIGTGVLDMAPLHANAYYVLELSSYQLDLVKSLHCDVAVMLNVSPDHLDRHGGMKGYVDAKRRIFLNQQPGDTAVIAVDDTITQTLAMDLAARGGVRVTQVSSEFALGRGVSAVNGNLFDSLSGNAIRVGDLNEAPALPGRHNHQNAAAAYAACRALGIEPARINAAIQTFPGLAHRMEQVGEIDGVRFVNDSKATNAQAAEQALRAYPRVYWIAGGVPKAEGIGPLNSLFNRVAKAYLIGDAADAFARTIENVVPFEKSGTLEKAVSSAFRDARASGEENPIVLLSPACASFDQFKDFEARGDAFRHIVEDLGGNALVKVMKESA</sequence>
<evidence type="ECO:0000259" key="11">
    <source>
        <dbReference type="Pfam" id="PF02875"/>
    </source>
</evidence>
<dbReference type="PROSITE" id="PS01011">
    <property type="entry name" value="FOLYLPOLYGLU_SYNT_1"/>
    <property type="match status" value="1"/>
</dbReference>
<dbReference type="RefSeq" id="WP_084394553.1">
    <property type="nucleotide sequence ID" value="NZ_BMKF01000001.1"/>
</dbReference>
<keyword evidence="9 10" id="KW-0573">Peptidoglycan synthesis</keyword>
<comment type="caution">
    <text evidence="13">The sequence shown here is derived from an EMBL/GenBank/DDBJ whole genome shotgun (WGS) entry which is preliminary data.</text>
</comment>
<comment type="pathway">
    <text evidence="2 9 10">Cell wall biogenesis; peptidoglycan biosynthesis.</text>
</comment>
<protein>
    <recommendedName>
        <fullName evidence="9 10">UDP-N-acetylmuramoylalanine--D-glutamate ligase</fullName>
        <ecNumber evidence="9 10">6.3.2.9</ecNumber>
    </recommendedName>
    <alternativeName>
        <fullName evidence="9">D-glutamic acid-adding enzyme</fullName>
    </alternativeName>
    <alternativeName>
        <fullName evidence="9">UDP-N-acetylmuramoyl-L-alanyl-D-glutamate synthetase</fullName>
    </alternativeName>
</protein>
<keyword evidence="3 9" id="KW-0963">Cytoplasm</keyword>
<comment type="catalytic activity">
    <reaction evidence="9 10">
        <text>UDP-N-acetyl-alpha-D-muramoyl-L-alanine + D-glutamate + ATP = UDP-N-acetyl-alpha-D-muramoyl-L-alanyl-D-glutamate + ADP + phosphate + H(+)</text>
        <dbReference type="Rhea" id="RHEA:16429"/>
        <dbReference type="ChEBI" id="CHEBI:15378"/>
        <dbReference type="ChEBI" id="CHEBI:29986"/>
        <dbReference type="ChEBI" id="CHEBI:30616"/>
        <dbReference type="ChEBI" id="CHEBI:43474"/>
        <dbReference type="ChEBI" id="CHEBI:83898"/>
        <dbReference type="ChEBI" id="CHEBI:83900"/>
        <dbReference type="ChEBI" id="CHEBI:456216"/>
        <dbReference type="EC" id="6.3.2.9"/>
    </reaction>
</comment>
<keyword evidence="9 10" id="KW-0961">Cell wall biogenesis/degradation</keyword>
<dbReference type="PANTHER" id="PTHR43692:SF1">
    <property type="entry name" value="UDP-N-ACETYLMURAMOYLALANINE--D-GLUTAMATE LIGASE"/>
    <property type="match status" value="1"/>
</dbReference>
<keyword evidence="14" id="KW-1185">Reference proteome</keyword>
<keyword evidence="6 9" id="KW-0547">Nucleotide-binding</keyword>
<dbReference type="SUPFAM" id="SSF53244">
    <property type="entry name" value="MurD-like peptide ligases, peptide-binding domain"/>
    <property type="match status" value="1"/>
</dbReference>
<dbReference type="InterPro" id="IPR036565">
    <property type="entry name" value="Mur-like_cat_sf"/>
</dbReference>
<dbReference type="Pfam" id="PF08245">
    <property type="entry name" value="Mur_ligase_M"/>
    <property type="match status" value="1"/>
</dbReference>
<keyword evidence="8 9" id="KW-0131">Cell cycle</keyword>
<evidence type="ECO:0000256" key="10">
    <source>
        <dbReference type="RuleBase" id="RU003664"/>
    </source>
</evidence>
<dbReference type="InterPro" id="IPR013221">
    <property type="entry name" value="Mur_ligase_cen"/>
</dbReference>
<dbReference type="InterPro" id="IPR005762">
    <property type="entry name" value="MurD"/>
</dbReference>
<name>A0ABQ1JD72_9PROT</name>
<dbReference type="HAMAP" id="MF_00639">
    <property type="entry name" value="MurD"/>
    <property type="match status" value="1"/>
</dbReference>
<keyword evidence="5 9" id="KW-0132">Cell division</keyword>
<keyword evidence="4 9" id="KW-0436">Ligase</keyword>
<accession>A0ABQ1JD72</accession>
<dbReference type="GO" id="GO:0016874">
    <property type="term" value="F:ligase activity"/>
    <property type="evidence" value="ECO:0007669"/>
    <property type="project" value="UniProtKB-KW"/>
</dbReference>
<feature type="binding site" evidence="9">
    <location>
        <begin position="123"/>
        <end position="129"/>
    </location>
    <ligand>
        <name>ATP</name>
        <dbReference type="ChEBI" id="CHEBI:30616"/>
    </ligand>
</feature>
<comment type="function">
    <text evidence="9 10">Cell wall formation. Catalyzes the addition of glutamate to the nucleotide precursor UDP-N-acetylmuramoyl-L-alanine (UMA).</text>
</comment>
<evidence type="ECO:0000256" key="8">
    <source>
        <dbReference type="ARBA" id="ARBA00023306"/>
    </source>
</evidence>
<evidence type="ECO:0000256" key="3">
    <source>
        <dbReference type="ARBA" id="ARBA00022490"/>
    </source>
</evidence>
<organism evidence="13 14">
    <name type="scientific">Henriciella pelagia</name>
    <dbReference type="NCBI Taxonomy" id="1977912"/>
    <lineage>
        <taxon>Bacteria</taxon>
        <taxon>Pseudomonadati</taxon>
        <taxon>Pseudomonadota</taxon>
        <taxon>Alphaproteobacteria</taxon>
        <taxon>Hyphomonadales</taxon>
        <taxon>Hyphomonadaceae</taxon>
        <taxon>Henriciella</taxon>
    </lineage>
</organism>
<evidence type="ECO:0000259" key="12">
    <source>
        <dbReference type="Pfam" id="PF08245"/>
    </source>
</evidence>
<evidence type="ECO:0000256" key="1">
    <source>
        <dbReference type="ARBA" id="ARBA00004496"/>
    </source>
</evidence>
<evidence type="ECO:0000256" key="4">
    <source>
        <dbReference type="ARBA" id="ARBA00022598"/>
    </source>
</evidence>
<evidence type="ECO:0000256" key="2">
    <source>
        <dbReference type="ARBA" id="ARBA00004752"/>
    </source>
</evidence>
<dbReference type="Proteomes" id="UP000628854">
    <property type="component" value="Unassembled WGS sequence"/>
</dbReference>
<dbReference type="Gene3D" id="3.40.50.720">
    <property type="entry name" value="NAD(P)-binding Rossmann-like Domain"/>
    <property type="match status" value="1"/>
</dbReference>
<feature type="domain" description="Mur ligase C-terminal" evidence="11">
    <location>
        <begin position="325"/>
        <end position="439"/>
    </location>
</feature>
<dbReference type="Gene3D" id="3.40.1190.10">
    <property type="entry name" value="Mur-like, catalytic domain"/>
    <property type="match status" value="1"/>
</dbReference>
<evidence type="ECO:0000256" key="9">
    <source>
        <dbReference type="HAMAP-Rule" id="MF_00639"/>
    </source>
</evidence>
<feature type="domain" description="Mur ligase central" evidence="12">
    <location>
        <begin position="121"/>
        <end position="303"/>
    </location>
</feature>
<comment type="subcellular location">
    <subcellularLocation>
        <location evidence="1 9 10">Cytoplasm</location>
    </subcellularLocation>
</comment>
<dbReference type="Pfam" id="PF02875">
    <property type="entry name" value="Mur_ligase_C"/>
    <property type="match status" value="1"/>
</dbReference>
<dbReference type="EC" id="6.3.2.9" evidence="9 10"/>
<keyword evidence="9 10" id="KW-0133">Cell shape</keyword>
<keyword evidence="7 9" id="KW-0067">ATP-binding</keyword>
<gene>
    <name evidence="9 13" type="primary">murD</name>
    <name evidence="13" type="ORF">GCM10011503_13490</name>
</gene>
<evidence type="ECO:0000313" key="13">
    <source>
        <dbReference type="EMBL" id="GGB65975.1"/>
    </source>
</evidence>
<reference evidence="14" key="1">
    <citation type="journal article" date="2019" name="Int. J. Syst. Evol. Microbiol.">
        <title>The Global Catalogue of Microorganisms (GCM) 10K type strain sequencing project: providing services to taxonomists for standard genome sequencing and annotation.</title>
        <authorList>
            <consortium name="The Broad Institute Genomics Platform"/>
            <consortium name="The Broad Institute Genome Sequencing Center for Infectious Disease"/>
            <person name="Wu L."/>
            <person name="Ma J."/>
        </authorList>
    </citation>
    <scope>NUCLEOTIDE SEQUENCE [LARGE SCALE GENOMIC DNA]</scope>
    <source>
        <strain evidence="14">CGMCC 1.15928</strain>
    </source>
</reference>
<dbReference type="SUPFAM" id="SSF51984">
    <property type="entry name" value="MurCD N-terminal domain"/>
    <property type="match status" value="1"/>
</dbReference>
<dbReference type="InterPro" id="IPR036615">
    <property type="entry name" value="Mur_ligase_C_dom_sf"/>
</dbReference>
<dbReference type="SUPFAM" id="SSF53623">
    <property type="entry name" value="MurD-like peptide ligases, catalytic domain"/>
    <property type="match status" value="1"/>
</dbReference>
<evidence type="ECO:0000313" key="14">
    <source>
        <dbReference type="Proteomes" id="UP000628854"/>
    </source>
</evidence>
<evidence type="ECO:0000256" key="7">
    <source>
        <dbReference type="ARBA" id="ARBA00022840"/>
    </source>
</evidence>
<dbReference type="NCBIfam" id="TIGR01087">
    <property type="entry name" value="murD"/>
    <property type="match status" value="1"/>
</dbReference>
<dbReference type="Gene3D" id="3.90.190.20">
    <property type="entry name" value="Mur ligase, C-terminal domain"/>
    <property type="match status" value="1"/>
</dbReference>